<dbReference type="InterPro" id="IPR000297">
    <property type="entry name" value="PPIase_PpiC"/>
</dbReference>
<dbReference type="InterPro" id="IPR023058">
    <property type="entry name" value="PPIase_PpiC_CS"/>
</dbReference>
<dbReference type="Gene3D" id="3.10.50.40">
    <property type="match status" value="1"/>
</dbReference>
<dbReference type="InterPro" id="IPR050245">
    <property type="entry name" value="PrsA_foldase"/>
</dbReference>
<evidence type="ECO:0000256" key="5">
    <source>
        <dbReference type="ARBA" id="ARBA00022729"/>
    </source>
</evidence>
<keyword evidence="4 11" id="KW-1003">Cell membrane</keyword>
<evidence type="ECO:0000256" key="4">
    <source>
        <dbReference type="ARBA" id="ARBA00022475"/>
    </source>
</evidence>
<dbReference type="EMBL" id="JAFBER010000001">
    <property type="protein sequence ID" value="MBM7643811.1"/>
    <property type="molecule type" value="Genomic_DNA"/>
</dbReference>
<keyword evidence="7 11" id="KW-0472">Membrane</keyword>
<dbReference type="InterPro" id="IPR027304">
    <property type="entry name" value="Trigger_fact/SurA_dom_sf"/>
</dbReference>
<evidence type="ECO:0000256" key="2">
    <source>
        <dbReference type="ARBA" id="ARBA00004193"/>
    </source>
</evidence>
<dbReference type="Gene3D" id="1.10.4030.10">
    <property type="entry name" value="Porin chaperone SurA, peptide-binding domain"/>
    <property type="match status" value="1"/>
</dbReference>
<evidence type="ECO:0000256" key="11">
    <source>
        <dbReference type="HAMAP-Rule" id="MF_01145"/>
    </source>
</evidence>
<keyword evidence="10 11" id="KW-0449">Lipoprotein</keyword>
<evidence type="ECO:0000313" key="15">
    <source>
        <dbReference type="EMBL" id="MBM7643811.1"/>
    </source>
</evidence>
<evidence type="ECO:0000256" key="6">
    <source>
        <dbReference type="ARBA" id="ARBA00023110"/>
    </source>
</evidence>
<keyword evidence="5 11" id="KW-0732">Signal</keyword>
<evidence type="ECO:0000256" key="9">
    <source>
        <dbReference type="ARBA" id="ARBA00023235"/>
    </source>
</evidence>
<dbReference type="PROSITE" id="PS01096">
    <property type="entry name" value="PPIC_PPIASE_1"/>
    <property type="match status" value="1"/>
</dbReference>
<comment type="subcellular location">
    <subcellularLocation>
        <location evidence="2 11">Cell membrane</location>
        <topology evidence="2 11">Lipid-anchor</topology>
    </subcellularLocation>
</comment>
<comment type="function">
    <text evidence="11">Plays a major role in protein secretion by helping the post-translocational extracellular folding of several secreted proteins.</text>
</comment>
<protein>
    <recommendedName>
        <fullName evidence="11">Foldase protein PrsA</fullName>
        <ecNumber evidence="11">5.2.1.8</ecNumber>
    </recommendedName>
</protein>
<comment type="catalytic activity">
    <reaction evidence="1 11">
        <text>[protein]-peptidylproline (omega=180) = [protein]-peptidylproline (omega=0)</text>
        <dbReference type="Rhea" id="RHEA:16237"/>
        <dbReference type="Rhea" id="RHEA-COMP:10747"/>
        <dbReference type="Rhea" id="RHEA-COMP:10748"/>
        <dbReference type="ChEBI" id="CHEBI:83833"/>
        <dbReference type="ChEBI" id="CHEBI:83834"/>
        <dbReference type="EC" id="5.2.1.8"/>
    </reaction>
</comment>
<dbReference type="RefSeq" id="WP_205001752.1">
    <property type="nucleotide sequence ID" value="NZ_JAFBER010000001.1"/>
</dbReference>
<dbReference type="PANTHER" id="PTHR47245:SF1">
    <property type="entry name" value="FOLDASE PROTEIN PRSA"/>
    <property type="match status" value="1"/>
</dbReference>
<evidence type="ECO:0000256" key="10">
    <source>
        <dbReference type="ARBA" id="ARBA00023288"/>
    </source>
</evidence>
<evidence type="ECO:0000256" key="7">
    <source>
        <dbReference type="ARBA" id="ARBA00023136"/>
    </source>
</evidence>
<keyword evidence="16" id="KW-1185">Reference proteome</keyword>
<evidence type="ECO:0000313" key="16">
    <source>
        <dbReference type="Proteomes" id="UP000808914"/>
    </source>
</evidence>
<evidence type="ECO:0000259" key="14">
    <source>
        <dbReference type="PROSITE" id="PS50198"/>
    </source>
</evidence>
<evidence type="ECO:0000256" key="13">
    <source>
        <dbReference type="SAM" id="SignalP"/>
    </source>
</evidence>
<name>A0ABS2PV50_9BACL</name>
<evidence type="ECO:0000256" key="12">
    <source>
        <dbReference type="SAM" id="MobiDB-lite"/>
    </source>
</evidence>
<sequence>MKKLMLLCAVMLGLAGVLSACGSSAVVKTKGGDITNDEFYKELKNQAGNQVLQEMVYEKLLNANYKVSDKEIDQKVNEVKKKFPSDEAFKQALQQSNLTEKQFRDNVKQQLLLFKAQTDGVKVTEKEMKDYYDKNKDKLTEVKASHILVKDKKTADKIEQKLKKGEDFSKLAKENTTDTATKDSGGDLGWFKKGEMDPAFEKAAFKLKVGQVSDPVKTQYGYHIIKLTGKKDSYKELKPEVKQAVLQKKAKPAQEVLQNLVKKGDVKIKDKQFKDLFNQPQQPTLPPGASPQG</sequence>
<dbReference type="SUPFAM" id="SSF54534">
    <property type="entry name" value="FKBP-like"/>
    <property type="match status" value="1"/>
</dbReference>
<dbReference type="PROSITE" id="PS51257">
    <property type="entry name" value="PROKAR_LIPOPROTEIN"/>
    <property type="match status" value="1"/>
</dbReference>
<dbReference type="PANTHER" id="PTHR47245">
    <property type="entry name" value="PEPTIDYLPROLYL ISOMERASE"/>
    <property type="match status" value="1"/>
</dbReference>
<dbReference type="SUPFAM" id="SSF109998">
    <property type="entry name" value="Triger factor/SurA peptide-binding domain-like"/>
    <property type="match status" value="1"/>
</dbReference>
<evidence type="ECO:0000256" key="1">
    <source>
        <dbReference type="ARBA" id="ARBA00000971"/>
    </source>
</evidence>
<dbReference type="PROSITE" id="PS50198">
    <property type="entry name" value="PPIC_PPIASE_2"/>
    <property type="match status" value="1"/>
</dbReference>
<organism evidence="15 16">
    <name type="scientific">Scopulibacillus daqui</name>
    <dbReference type="NCBI Taxonomy" id="1469162"/>
    <lineage>
        <taxon>Bacteria</taxon>
        <taxon>Bacillati</taxon>
        <taxon>Bacillota</taxon>
        <taxon>Bacilli</taxon>
        <taxon>Bacillales</taxon>
        <taxon>Sporolactobacillaceae</taxon>
        <taxon>Scopulibacillus</taxon>
    </lineage>
</organism>
<dbReference type="Pfam" id="PF00639">
    <property type="entry name" value="Rotamase"/>
    <property type="match status" value="1"/>
</dbReference>
<reference evidence="15 16" key="1">
    <citation type="submission" date="2021-01" db="EMBL/GenBank/DDBJ databases">
        <title>Genomic Encyclopedia of Type Strains, Phase IV (KMG-IV): sequencing the most valuable type-strain genomes for metagenomic binning, comparative biology and taxonomic classification.</title>
        <authorList>
            <person name="Goeker M."/>
        </authorList>
    </citation>
    <scope>NUCLEOTIDE SEQUENCE [LARGE SCALE GENOMIC DNA]</scope>
    <source>
        <strain evidence="15 16">DSM 28236</strain>
    </source>
</reference>
<comment type="caution">
    <text evidence="15">The sequence shown here is derived from an EMBL/GenBank/DDBJ whole genome shotgun (WGS) entry which is preliminary data.</text>
</comment>
<keyword evidence="9 11" id="KW-0413">Isomerase</keyword>
<proteinExistence type="inferred from homology"/>
<keyword evidence="6 11" id="KW-0697">Rotamase</keyword>
<feature type="compositionally biased region" description="Pro residues" evidence="12">
    <location>
        <begin position="283"/>
        <end position="293"/>
    </location>
</feature>
<accession>A0ABS2PV50</accession>
<feature type="region of interest" description="Disordered" evidence="12">
    <location>
        <begin position="274"/>
        <end position="293"/>
    </location>
</feature>
<dbReference type="InterPro" id="IPR023059">
    <property type="entry name" value="Foldase_PrsA"/>
</dbReference>
<dbReference type="Proteomes" id="UP000808914">
    <property type="component" value="Unassembled WGS sequence"/>
</dbReference>
<dbReference type="GO" id="GO:0003755">
    <property type="term" value="F:peptidyl-prolyl cis-trans isomerase activity"/>
    <property type="evidence" value="ECO:0007669"/>
    <property type="project" value="UniProtKB-EC"/>
</dbReference>
<feature type="chain" id="PRO_5046857718" description="Foldase protein PrsA" evidence="13">
    <location>
        <begin position="21"/>
        <end position="293"/>
    </location>
</feature>
<gene>
    <name evidence="11" type="primary">prsA</name>
    <name evidence="15" type="ORF">JOD45_000002</name>
</gene>
<feature type="domain" description="PpiC" evidence="14">
    <location>
        <begin position="139"/>
        <end position="229"/>
    </location>
</feature>
<dbReference type="Pfam" id="PF13624">
    <property type="entry name" value="SurA_N_3"/>
    <property type="match status" value="1"/>
</dbReference>
<keyword evidence="8 11" id="KW-0564">Palmitate</keyword>
<evidence type="ECO:0000256" key="8">
    <source>
        <dbReference type="ARBA" id="ARBA00023139"/>
    </source>
</evidence>
<evidence type="ECO:0000256" key="3">
    <source>
        <dbReference type="ARBA" id="ARBA00006071"/>
    </source>
</evidence>
<dbReference type="InterPro" id="IPR046357">
    <property type="entry name" value="PPIase_dom_sf"/>
</dbReference>
<dbReference type="EC" id="5.2.1.8" evidence="11"/>
<feature type="signal peptide" evidence="13">
    <location>
        <begin position="1"/>
        <end position="20"/>
    </location>
</feature>
<comment type="similarity">
    <text evidence="3 11">Belongs to the PrsA family.</text>
</comment>
<dbReference type="HAMAP" id="MF_01145">
    <property type="entry name" value="Foldase_PrsA"/>
    <property type="match status" value="1"/>
</dbReference>